<name>A0ABP4LLV0_9ACTN</name>
<keyword evidence="1" id="KW-0732">Signal</keyword>
<dbReference type="RefSeq" id="WP_344504263.1">
    <property type="nucleotide sequence ID" value="NZ_BAAAQD010000009.1"/>
</dbReference>
<feature type="chain" id="PRO_5047362280" description="GerMN domain-containing protein" evidence="1">
    <location>
        <begin position="21"/>
        <end position="189"/>
    </location>
</feature>
<comment type="caution">
    <text evidence="3">The sequence shown here is derived from an EMBL/GenBank/DDBJ whole genome shotgun (WGS) entry which is preliminary data.</text>
</comment>
<dbReference type="EMBL" id="BAAAQD010000009">
    <property type="protein sequence ID" value="GAA1525426.1"/>
    <property type="molecule type" value="Genomic_DNA"/>
</dbReference>
<dbReference type="InterPro" id="IPR019606">
    <property type="entry name" value="GerMN"/>
</dbReference>
<feature type="domain" description="GerMN" evidence="2">
    <location>
        <begin position="80"/>
        <end position="167"/>
    </location>
</feature>
<dbReference type="Pfam" id="PF10646">
    <property type="entry name" value="Germane"/>
    <property type="match status" value="1"/>
</dbReference>
<proteinExistence type="predicted"/>
<accession>A0ABP4LLV0</accession>
<evidence type="ECO:0000256" key="1">
    <source>
        <dbReference type="SAM" id="SignalP"/>
    </source>
</evidence>
<dbReference type="SMART" id="SM00909">
    <property type="entry name" value="Germane"/>
    <property type="match status" value="1"/>
</dbReference>
<reference evidence="4" key="1">
    <citation type="journal article" date="2019" name="Int. J. Syst. Evol. Microbiol.">
        <title>The Global Catalogue of Microorganisms (GCM) 10K type strain sequencing project: providing services to taxonomists for standard genome sequencing and annotation.</title>
        <authorList>
            <consortium name="The Broad Institute Genomics Platform"/>
            <consortium name="The Broad Institute Genome Sequencing Center for Infectious Disease"/>
            <person name="Wu L."/>
            <person name="Ma J."/>
        </authorList>
    </citation>
    <scope>NUCLEOTIDE SEQUENCE [LARGE SCALE GENOMIC DNA]</scope>
    <source>
        <strain evidence="4">JCM 15933</strain>
    </source>
</reference>
<evidence type="ECO:0000259" key="2">
    <source>
        <dbReference type="SMART" id="SM00909"/>
    </source>
</evidence>
<evidence type="ECO:0000313" key="4">
    <source>
        <dbReference type="Proteomes" id="UP001501470"/>
    </source>
</evidence>
<evidence type="ECO:0000313" key="3">
    <source>
        <dbReference type="EMBL" id="GAA1525426.1"/>
    </source>
</evidence>
<gene>
    <name evidence="3" type="ORF">GCM10009827_047670</name>
</gene>
<dbReference type="Proteomes" id="UP001501470">
    <property type="component" value="Unassembled WGS sequence"/>
</dbReference>
<keyword evidence="4" id="KW-1185">Reference proteome</keyword>
<protein>
    <recommendedName>
        <fullName evidence="2">GerMN domain-containing protein</fullName>
    </recommendedName>
</protein>
<feature type="signal peptide" evidence="1">
    <location>
        <begin position="1"/>
        <end position="20"/>
    </location>
</feature>
<organism evidence="3 4">
    <name type="scientific">Dactylosporangium maewongense</name>
    <dbReference type="NCBI Taxonomy" id="634393"/>
    <lineage>
        <taxon>Bacteria</taxon>
        <taxon>Bacillati</taxon>
        <taxon>Actinomycetota</taxon>
        <taxon>Actinomycetes</taxon>
        <taxon>Micromonosporales</taxon>
        <taxon>Micromonosporaceae</taxon>
        <taxon>Dactylosporangium</taxon>
    </lineage>
</organism>
<dbReference type="PROSITE" id="PS51257">
    <property type="entry name" value="PROKAR_LIPOPROTEIN"/>
    <property type="match status" value="1"/>
</dbReference>
<sequence length="189" mass="19667">MRRRALLAAALLTLSVQACGVPDEHAPRPIEPSLVIPNPSQKAPGNSAGNSVGAVVERLYLVRDDQLVAVERRVASTSDVAALLADLAAGPTDAERAAGLTSALTGTDLIAGVRLVAGTAEVTFRPQAGGRTDDILAIGQIVCTLEARTDVDTVRFLQDGQVLKVPGADGALTDRPLTVADYHTLITDR</sequence>